<dbReference type="Proteomes" id="UP000326759">
    <property type="component" value="Unassembled WGS sequence"/>
</dbReference>
<evidence type="ECO:0000256" key="1">
    <source>
        <dbReference type="SAM" id="Phobius"/>
    </source>
</evidence>
<keyword evidence="3" id="KW-1185">Reference proteome</keyword>
<dbReference type="EMBL" id="SEYY01022362">
    <property type="protein sequence ID" value="KAB7495598.1"/>
    <property type="molecule type" value="Genomic_DNA"/>
</dbReference>
<evidence type="ECO:0000313" key="2">
    <source>
        <dbReference type="EMBL" id="KAB7495598.1"/>
    </source>
</evidence>
<keyword evidence="1" id="KW-0472">Membrane</keyword>
<gene>
    <name evidence="2" type="ORF">Anas_04904</name>
</gene>
<accession>A0A5N5SPE7</accession>
<keyword evidence="1" id="KW-1133">Transmembrane helix</keyword>
<sequence length="74" mass="9026">LLECFWNVFLVLFVIYFISLILKRKENLPPVKYFNEKRIKKIMFHIVQNSLFENSTMCSSIKYSIFWWISVCKP</sequence>
<feature type="transmembrane region" description="Helical" evidence="1">
    <location>
        <begin position="6"/>
        <end position="22"/>
    </location>
</feature>
<feature type="non-terminal residue" evidence="2">
    <location>
        <position position="1"/>
    </location>
</feature>
<reference evidence="2 3" key="1">
    <citation type="journal article" date="2019" name="PLoS Biol.">
        <title>Sex chromosomes control vertical transmission of feminizing Wolbachia symbionts in an isopod.</title>
        <authorList>
            <person name="Becking T."/>
            <person name="Chebbi M.A."/>
            <person name="Giraud I."/>
            <person name="Moumen B."/>
            <person name="Laverre T."/>
            <person name="Caubet Y."/>
            <person name="Peccoud J."/>
            <person name="Gilbert C."/>
            <person name="Cordaux R."/>
        </authorList>
    </citation>
    <scope>NUCLEOTIDE SEQUENCE [LARGE SCALE GENOMIC DNA]</scope>
    <source>
        <strain evidence="2">ANa2</strain>
        <tissue evidence="2">Whole body excluding digestive tract and cuticle</tissue>
    </source>
</reference>
<name>A0A5N5SPE7_9CRUS</name>
<organism evidence="2 3">
    <name type="scientific">Armadillidium nasatum</name>
    <dbReference type="NCBI Taxonomy" id="96803"/>
    <lineage>
        <taxon>Eukaryota</taxon>
        <taxon>Metazoa</taxon>
        <taxon>Ecdysozoa</taxon>
        <taxon>Arthropoda</taxon>
        <taxon>Crustacea</taxon>
        <taxon>Multicrustacea</taxon>
        <taxon>Malacostraca</taxon>
        <taxon>Eumalacostraca</taxon>
        <taxon>Peracarida</taxon>
        <taxon>Isopoda</taxon>
        <taxon>Oniscidea</taxon>
        <taxon>Crinocheta</taxon>
        <taxon>Armadillidiidae</taxon>
        <taxon>Armadillidium</taxon>
    </lineage>
</organism>
<comment type="caution">
    <text evidence="2">The sequence shown here is derived from an EMBL/GenBank/DDBJ whole genome shotgun (WGS) entry which is preliminary data.</text>
</comment>
<protein>
    <submittedName>
        <fullName evidence="2">Uncharacterized protein</fullName>
    </submittedName>
</protein>
<evidence type="ECO:0000313" key="3">
    <source>
        <dbReference type="Proteomes" id="UP000326759"/>
    </source>
</evidence>
<keyword evidence="1" id="KW-0812">Transmembrane</keyword>
<proteinExistence type="predicted"/>
<dbReference type="AlphaFoldDB" id="A0A5N5SPE7"/>